<keyword evidence="3" id="KW-1185">Reference proteome</keyword>
<feature type="compositionally biased region" description="Low complexity" evidence="1">
    <location>
        <begin position="68"/>
        <end position="91"/>
    </location>
</feature>
<protein>
    <submittedName>
        <fullName evidence="2">Uncharacterized protein DUF4287</fullName>
    </submittedName>
</protein>
<accession>A0A3D9LF38</accession>
<organism evidence="2 3">
    <name type="scientific">Citricoccus muralis</name>
    <dbReference type="NCBI Taxonomy" id="169134"/>
    <lineage>
        <taxon>Bacteria</taxon>
        <taxon>Bacillati</taxon>
        <taxon>Actinomycetota</taxon>
        <taxon>Actinomycetes</taxon>
        <taxon>Micrococcales</taxon>
        <taxon>Micrococcaceae</taxon>
        <taxon>Citricoccus</taxon>
    </lineage>
</organism>
<dbReference type="Proteomes" id="UP000256727">
    <property type="component" value="Unassembled WGS sequence"/>
</dbReference>
<comment type="caution">
    <text evidence="2">The sequence shown here is derived from an EMBL/GenBank/DDBJ whole genome shotgun (WGS) entry which is preliminary data.</text>
</comment>
<dbReference type="EMBL" id="QREH01000001">
    <property type="protein sequence ID" value="REE04266.1"/>
    <property type="molecule type" value="Genomic_DNA"/>
</dbReference>
<evidence type="ECO:0000313" key="2">
    <source>
        <dbReference type="EMBL" id="REE04266.1"/>
    </source>
</evidence>
<gene>
    <name evidence="2" type="ORF">C8E99_2095</name>
</gene>
<dbReference type="Pfam" id="PF14117">
    <property type="entry name" value="DUF4287"/>
    <property type="match status" value="1"/>
</dbReference>
<evidence type="ECO:0000313" key="3">
    <source>
        <dbReference type="Proteomes" id="UP000256727"/>
    </source>
</evidence>
<evidence type="ECO:0000256" key="1">
    <source>
        <dbReference type="SAM" id="MobiDB-lite"/>
    </source>
</evidence>
<name>A0A3D9LF38_9MICC</name>
<proteinExistence type="predicted"/>
<feature type="region of interest" description="Disordered" evidence="1">
    <location>
        <begin position="51"/>
        <end position="113"/>
    </location>
</feature>
<reference evidence="2 3" key="1">
    <citation type="submission" date="2018-07" db="EMBL/GenBank/DDBJ databases">
        <title>Sequencing the genomes of 1000 actinobacteria strains.</title>
        <authorList>
            <person name="Klenk H.-P."/>
        </authorList>
    </citation>
    <scope>NUCLEOTIDE SEQUENCE [LARGE SCALE GENOMIC DNA]</scope>
    <source>
        <strain evidence="2 3">DSM 14442</strain>
    </source>
</reference>
<sequence>MSFQAYLDTIEEKTGLTPRQLLEIAQSRGYNDASVRAGEILDWLKTDYGLGRGHGMARSTSSRRARRSMPSTWEPPARTGTRRTCSGSTARPPNPPDTCDRLGPTGQPAVAVG</sequence>
<dbReference type="InterPro" id="IPR025629">
    <property type="entry name" value="DUF4287"/>
</dbReference>
<dbReference type="AlphaFoldDB" id="A0A3D9LF38"/>